<organism evidence="1 2">
    <name type="scientific">Bradyrhizobium barranii</name>
    <dbReference type="NCBI Taxonomy" id="2992140"/>
    <lineage>
        <taxon>Bacteria</taxon>
        <taxon>Pseudomonadati</taxon>
        <taxon>Pseudomonadota</taxon>
        <taxon>Alphaproteobacteria</taxon>
        <taxon>Hyphomicrobiales</taxon>
        <taxon>Nitrobacteraceae</taxon>
        <taxon>Bradyrhizobium</taxon>
    </lineage>
</organism>
<evidence type="ECO:0000313" key="2">
    <source>
        <dbReference type="Proteomes" id="UP001430990"/>
    </source>
</evidence>
<name>A0ABY3QPQ6_9BRAD</name>
<gene>
    <name evidence="1" type="ORF">BjapCC829_04805</name>
</gene>
<accession>A0ABY3QPQ6</accession>
<dbReference type="RefSeq" id="WP_063980863.1">
    <property type="nucleotide sequence ID" value="NZ_CP088100.1"/>
</dbReference>
<keyword evidence="2" id="KW-1185">Reference proteome</keyword>
<protein>
    <submittedName>
        <fullName evidence="1">Uncharacterized protein</fullName>
    </submittedName>
</protein>
<dbReference type="EMBL" id="CP088100">
    <property type="protein sequence ID" value="UFW87933.1"/>
    <property type="molecule type" value="Genomic_DNA"/>
</dbReference>
<dbReference type="Proteomes" id="UP001430990">
    <property type="component" value="Chromosome"/>
</dbReference>
<reference evidence="1" key="1">
    <citation type="submission" date="2021-11" db="EMBL/GenBank/DDBJ databases">
        <title>Australian commercial rhizobial inoculants.</title>
        <authorList>
            <person name="Kohlmeier M.G."/>
            <person name="O'Hara G.W."/>
            <person name="Colombi E."/>
            <person name="Ramsay J.P."/>
            <person name="Terpolilli J."/>
        </authorList>
    </citation>
    <scope>NUCLEOTIDE SEQUENCE</scope>
    <source>
        <strain evidence="1">CC829</strain>
    </source>
</reference>
<sequence length="122" mass="14320">MVFVLWAINLRERPLAKGLQEGEIKQELQNGGHLRNVLIITKTIEGMAEHLAYVRPSWRREFLPLRTWGDKEDRTYKDLDRLLVLLRDDFGYRGFIGLYMDGDPDLVRYRALSESEEADDKP</sequence>
<proteinExistence type="predicted"/>
<evidence type="ECO:0000313" key="1">
    <source>
        <dbReference type="EMBL" id="UFW87933.1"/>
    </source>
</evidence>